<keyword evidence="4" id="KW-0547">Nucleotide-binding</keyword>
<dbReference type="GO" id="GO:0004816">
    <property type="term" value="F:asparagine-tRNA ligase activity"/>
    <property type="evidence" value="ECO:0007669"/>
    <property type="project" value="UniProtKB-EC"/>
</dbReference>
<dbReference type="PROSITE" id="PS50862">
    <property type="entry name" value="AA_TRNA_LIGASE_II"/>
    <property type="match status" value="1"/>
</dbReference>
<dbReference type="Proteomes" id="UP001150538">
    <property type="component" value="Unassembled WGS sequence"/>
</dbReference>
<comment type="similarity">
    <text evidence="1">Belongs to the class-II aminoacyl-tRNA synthetase family.</text>
</comment>
<dbReference type="InterPro" id="IPR004365">
    <property type="entry name" value="NA-bd_OB_tRNA"/>
</dbReference>
<keyword evidence="7" id="KW-0030">Aminoacyl-tRNA synthetase</keyword>
<dbReference type="PANTHER" id="PTHR22594:SF34">
    <property type="entry name" value="ASPARAGINE--TRNA LIGASE, MITOCHONDRIAL-RELATED"/>
    <property type="match status" value="1"/>
</dbReference>
<dbReference type="InterPro" id="IPR004364">
    <property type="entry name" value="Aa-tRNA-synt_II"/>
</dbReference>
<evidence type="ECO:0000256" key="9">
    <source>
        <dbReference type="ARBA" id="ARBA00068798"/>
    </source>
</evidence>
<dbReference type="EC" id="6.1.1.22" evidence="2"/>
<keyword evidence="3 11" id="KW-0436">Ligase</keyword>
<reference evidence="11" key="1">
    <citation type="submission" date="2022-07" db="EMBL/GenBank/DDBJ databases">
        <title>Phylogenomic reconstructions and comparative analyses of Kickxellomycotina fungi.</title>
        <authorList>
            <person name="Reynolds N.K."/>
            <person name="Stajich J.E."/>
            <person name="Barry K."/>
            <person name="Grigoriev I.V."/>
            <person name="Crous P."/>
            <person name="Smith M.E."/>
        </authorList>
    </citation>
    <scope>NUCLEOTIDE SEQUENCE</scope>
    <source>
        <strain evidence="11">NBRC 100468</strain>
    </source>
</reference>
<dbReference type="CDD" id="cd04318">
    <property type="entry name" value="EcAsnRS_like_N"/>
    <property type="match status" value="1"/>
</dbReference>
<proteinExistence type="inferred from homology"/>
<keyword evidence="5" id="KW-0067">ATP-binding</keyword>
<sequence>MDGSILKDPSNVGLSTTVHGWVKSVRLHKQIAFVEVADGSVSKGIQVVIETPELAQDLSTGCSIKIVGKVVKSMGKKQDVEIHAESVDCIGAANPKEYPLQKKRHSLEYLREIGHLRLRSNIIGSVLRLRDFAERGFSRFFADNEFLRVHTPILTSNDCEGGGETFNATTEKATLEEAENSFFGRKVNLTVSGQLHAEVAASAFPRVYTFGPVFRAEPSLTGRHLAEFWMLEAECAFITSLSQLMDVIEESIKSTTRYIQDMADADLALFSKWVYPELEKRLSSITTQKAYPRITYTEAIEILQKATPREPFEFAPKWGSGLQSEHEKYLSSEHFESPVFVTDYPIEVKPFYMLANPDGRTVACMDLLVPGPCELAGGSLREHSHDKLLARITDLGMEAESLDWYLDLRKFGTTPHGGFGIGFDRYIQMLTGLESIRDIIPFPRYYGRCQY</sequence>
<evidence type="ECO:0000256" key="1">
    <source>
        <dbReference type="ARBA" id="ARBA00008226"/>
    </source>
</evidence>
<dbReference type="Pfam" id="PF00152">
    <property type="entry name" value="tRNA-synt_2"/>
    <property type="match status" value="1"/>
</dbReference>
<dbReference type="InterPro" id="IPR012340">
    <property type="entry name" value="NA-bd_OB-fold"/>
</dbReference>
<dbReference type="NCBIfam" id="NF003037">
    <property type="entry name" value="PRK03932.1"/>
    <property type="match status" value="1"/>
</dbReference>
<name>A0A9W7ZZU6_9FUNG</name>
<dbReference type="PRINTS" id="PR01042">
    <property type="entry name" value="TRNASYNTHASP"/>
</dbReference>
<dbReference type="AlphaFoldDB" id="A0A9W7ZZU6"/>
<dbReference type="OrthoDB" id="1931232at2759"/>
<dbReference type="GO" id="GO:0003676">
    <property type="term" value="F:nucleic acid binding"/>
    <property type="evidence" value="ECO:0007669"/>
    <property type="project" value="InterPro"/>
</dbReference>
<comment type="caution">
    <text evidence="11">The sequence shown here is derived from an EMBL/GenBank/DDBJ whole genome shotgun (WGS) entry which is preliminary data.</text>
</comment>
<evidence type="ECO:0000256" key="2">
    <source>
        <dbReference type="ARBA" id="ARBA00012816"/>
    </source>
</evidence>
<evidence type="ECO:0000256" key="8">
    <source>
        <dbReference type="ARBA" id="ARBA00029886"/>
    </source>
</evidence>
<keyword evidence="12" id="KW-1185">Reference proteome</keyword>
<protein>
    <recommendedName>
        <fullName evidence="9">Asparagine--tRNA ligase, mitochondrial</fullName>
        <ecNumber evidence="2">6.1.1.22</ecNumber>
    </recommendedName>
    <alternativeName>
        <fullName evidence="8">Asparaginyl-tRNA synthetase</fullName>
    </alternativeName>
</protein>
<dbReference type="EMBL" id="JANBPU010000018">
    <property type="protein sequence ID" value="KAJ1920055.1"/>
    <property type="molecule type" value="Genomic_DNA"/>
</dbReference>
<feature type="domain" description="Aminoacyl-transfer RNA synthetases class-II family profile" evidence="10">
    <location>
        <begin position="127"/>
        <end position="441"/>
    </location>
</feature>
<evidence type="ECO:0000256" key="5">
    <source>
        <dbReference type="ARBA" id="ARBA00022840"/>
    </source>
</evidence>
<dbReference type="Gene3D" id="3.30.930.10">
    <property type="entry name" value="Bira Bifunctional Protein, Domain 2"/>
    <property type="match status" value="1"/>
</dbReference>
<evidence type="ECO:0000256" key="4">
    <source>
        <dbReference type="ARBA" id="ARBA00022741"/>
    </source>
</evidence>
<dbReference type="PANTHER" id="PTHR22594">
    <property type="entry name" value="ASPARTYL/LYSYL-TRNA SYNTHETASE"/>
    <property type="match status" value="1"/>
</dbReference>
<dbReference type="InterPro" id="IPR045864">
    <property type="entry name" value="aa-tRNA-synth_II/BPL/LPL"/>
</dbReference>
<dbReference type="FunFam" id="3.30.930.10:FF:000016">
    <property type="entry name" value="Asparagine--tRNA ligase"/>
    <property type="match status" value="1"/>
</dbReference>
<accession>A0A9W7ZZU6</accession>
<evidence type="ECO:0000259" key="10">
    <source>
        <dbReference type="PROSITE" id="PS50862"/>
    </source>
</evidence>
<evidence type="ECO:0000256" key="3">
    <source>
        <dbReference type="ARBA" id="ARBA00022598"/>
    </source>
</evidence>
<evidence type="ECO:0000256" key="7">
    <source>
        <dbReference type="ARBA" id="ARBA00023146"/>
    </source>
</evidence>
<evidence type="ECO:0000313" key="12">
    <source>
        <dbReference type="Proteomes" id="UP001150538"/>
    </source>
</evidence>
<dbReference type="CDD" id="cd00776">
    <property type="entry name" value="AsxRS_core"/>
    <property type="match status" value="1"/>
</dbReference>
<dbReference type="Pfam" id="PF01336">
    <property type="entry name" value="tRNA_anti-codon"/>
    <property type="match status" value="1"/>
</dbReference>
<dbReference type="Gene3D" id="2.40.50.140">
    <property type="entry name" value="Nucleic acid-binding proteins"/>
    <property type="match status" value="1"/>
</dbReference>
<dbReference type="SUPFAM" id="SSF50249">
    <property type="entry name" value="Nucleic acid-binding proteins"/>
    <property type="match status" value="1"/>
</dbReference>
<organism evidence="11 12">
    <name type="scientific">Mycoemilia scoparia</name>
    <dbReference type="NCBI Taxonomy" id="417184"/>
    <lineage>
        <taxon>Eukaryota</taxon>
        <taxon>Fungi</taxon>
        <taxon>Fungi incertae sedis</taxon>
        <taxon>Zoopagomycota</taxon>
        <taxon>Kickxellomycotina</taxon>
        <taxon>Kickxellomycetes</taxon>
        <taxon>Kickxellales</taxon>
        <taxon>Kickxellaceae</taxon>
        <taxon>Mycoemilia</taxon>
    </lineage>
</organism>
<dbReference type="NCBIfam" id="TIGR00457">
    <property type="entry name" value="asnS"/>
    <property type="match status" value="1"/>
</dbReference>
<keyword evidence="6" id="KW-0648">Protein biosynthesis</keyword>
<evidence type="ECO:0000313" key="11">
    <source>
        <dbReference type="EMBL" id="KAJ1920055.1"/>
    </source>
</evidence>
<dbReference type="GO" id="GO:0005739">
    <property type="term" value="C:mitochondrion"/>
    <property type="evidence" value="ECO:0007669"/>
    <property type="project" value="TreeGrafter"/>
</dbReference>
<dbReference type="SUPFAM" id="SSF55681">
    <property type="entry name" value="Class II aaRS and biotin synthetases"/>
    <property type="match status" value="1"/>
</dbReference>
<dbReference type="InterPro" id="IPR004522">
    <property type="entry name" value="Asn-tRNA-ligase"/>
</dbReference>
<gene>
    <name evidence="11" type="primary">SLM5</name>
    <name evidence="11" type="ORF">H4219_001584</name>
</gene>
<dbReference type="InterPro" id="IPR002312">
    <property type="entry name" value="Asp/Asn-tRNA-synth_IIb"/>
</dbReference>
<dbReference type="InterPro" id="IPR006195">
    <property type="entry name" value="aa-tRNA-synth_II"/>
</dbReference>
<evidence type="ECO:0000256" key="6">
    <source>
        <dbReference type="ARBA" id="ARBA00022917"/>
    </source>
</evidence>
<dbReference type="GO" id="GO:0006421">
    <property type="term" value="P:asparaginyl-tRNA aminoacylation"/>
    <property type="evidence" value="ECO:0007669"/>
    <property type="project" value="InterPro"/>
</dbReference>
<dbReference type="GO" id="GO:0005524">
    <property type="term" value="F:ATP binding"/>
    <property type="evidence" value="ECO:0007669"/>
    <property type="project" value="UniProtKB-KW"/>
</dbReference>